<evidence type="ECO:0000313" key="16">
    <source>
        <dbReference type="Proteomes" id="UP000283269"/>
    </source>
</evidence>
<dbReference type="PROSITE" id="PS00086">
    <property type="entry name" value="CYTOCHROME_P450"/>
    <property type="match status" value="1"/>
</dbReference>
<dbReference type="GO" id="GO:0016020">
    <property type="term" value="C:membrane"/>
    <property type="evidence" value="ECO:0007669"/>
    <property type="project" value="UniProtKB-SubCell"/>
</dbReference>
<evidence type="ECO:0000256" key="3">
    <source>
        <dbReference type="ARBA" id="ARBA00004721"/>
    </source>
</evidence>
<evidence type="ECO:0000256" key="11">
    <source>
        <dbReference type="ARBA" id="ARBA00023033"/>
    </source>
</evidence>
<proteinExistence type="inferred from homology"/>
<dbReference type="Proteomes" id="UP000283269">
    <property type="component" value="Unassembled WGS sequence"/>
</dbReference>
<evidence type="ECO:0000313" key="15">
    <source>
        <dbReference type="EMBL" id="PPQ93824.1"/>
    </source>
</evidence>
<dbReference type="PANTHER" id="PTHR24305:SF166">
    <property type="entry name" value="CYTOCHROME P450 12A4, MITOCHONDRIAL-RELATED"/>
    <property type="match status" value="1"/>
</dbReference>
<dbReference type="EMBL" id="NHYD01000598">
    <property type="protein sequence ID" value="PPQ93824.1"/>
    <property type="molecule type" value="Genomic_DNA"/>
</dbReference>
<evidence type="ECO:0000256" key="9">
    <source>
        <dbReference type="ARBA" id="ARBA00023002"/>
    </source>
</evidence>
<comment type="pathway">
    <text evidence="3">Secondary metabolite biosynthesis; terpenoid biosynthesis.</text>
</comment>
<keyword evidence="10 13" id="KW-0408">Iron</keyword>
<dbReference type="CDD" id="cd11069">
    <property type="entry name" value="CYP_FUM15-like"/>
    <property type="match status" value="1"/>
</dbReference>
<dbReference type="STRING" id="93625.A0A409XSZ3"/>
<keyword evidence="9 14" id="KW-0560">Oxidoreductase</keyword>
<dbReference type="PRINTS" id="PR00463">
    <property type="entry name" value="EP450I"/>
</dbReference>
<keyword evidence="12" id="KW-0472">Membrane</keyword>
<evidence type="ECO:0000256" key="1">
    <source>
        <dbReference type="ARBA" id="ARBA00001971"/>
    </source>
</evidence>
<evidence type="ECO:0000256" key="12">
    <source>
        <dbReference type="ARBA" id="ARBA00023136"/>
    </source>
</evidence>
<evidence type="ECO:0000256" key="8">
    <source>
        <dbReference type="ARBA" id="ARBA00022989"/>
    </source>
</evidence>
<comment type="cofactor">
    <cofactor evidence="1 13">
        <name>heme</name>
        <dbReference type="ChEBI" id="CHEBI:30413"/>
    </cofactor>
</comment>
<dbReference type="InterPro" id="IPR050121">
    <property type="entry name" value="Cytochrome_P450_monoxygenase"/>
</dbReference>
<comment type="subcellular location">
    <subcellularLocation>
        <location evidence="2">Membrane</location>
    </subcellularLocation>
</comment>
<organism evidence="15 16">
    <name type="scientific">Psilocybe cyanescens</name>
    <dbReference type="NCBI Taxonomy" id="93625"/>
    <lineage>
        <taxon>Eukaryota</taxon>
        <taxon>Fungi</taxon>
        <taxon>Dikarya</taxon>
        <taxon>Basidiomycota</taxon>
        <taxon>Agaricomycotina</taxon>
        <taxon>Agaricomycetes</taxon>
        <taxon>Agaricomycetidae</taxon>
        <taxon>Agaricales</taxon>
        <taxon>Agaricineae</taxon>
        <taxon>Strophariaceae</taxon>
        <taxon>Psilocybe</taxon>
    </lineage>
</organism>
<dbReference type="GO" id="GO:0016705">
    <property type="term" value="F:oxidoreductase activity, acting on paired donors, with incorporation or reduction of molecular oxygen"/>
    <property type="evidence" value="ECO:0007669"/>
    <property type="project" value="InterPro"/>
</dbReference>
<evidence type="ECO:0008006" key="17">
    <source>
        <dbReference type="Google" id="ProtNLM"/>
    </source>
</evidence>
<evidence type="ECO:0000256" key="5">
    <source>
        <dbReference type="ARBA" id="ARBA00022617"/>
    </source>
</evidence>
<keyword evidence="16" id="KW-1185">Reference proteome</keyword>
<dbReference type="GO" id="GO:0020037">
    <property type="term" value="F:heme binding"/>
    <property type="evidence" value="ECO:0007669"/>
    <property type="project" value="InterPro"/>
</dbReference>
<dbReference type="InterPro" id="IPR002401">
    <property type="entry name" value="Cyt_P450_E_grp-I"/>
</dbReference>
<dbReference type="Gene3D" id="1.10.630.10">
    <property type="entry name" value="Cytochrome P450"/>
    <property type="match status" value="1"/>
</dbReference>
<comment type="caution">
    <text evidence="15">The sequence shown here is derived from an EMBL/GenBank/DDBJ whole genome shotgun (WGS) entry which is preliminary data.</text>
</comment>
<dbReference type="PANTHER" id="PTHR24305">
    <property type="entry name" value="CYTOCHROME P450"/>
    <property type="match status" value="1"/>
</dbReference>
<keyword evidence="8" id="KW-1133">Transmembrane helix</keyword>
<keyword evidence="6" id="KW-0812">Transmembrane</keyword>
<keyword evidence="7 13" id="KW-0479">Metal-binding</keyword>
<dbReference type="InterPro" id="IPR001128">
    <property type="entry name" value="Cyt_P450"/>
</dbReference>
<dbReference type="Pfam" id="PF00067">
    <property type="entry name" value="p450"/>
    <property type="match status" value="1"/>
</dbReference>
<dbReference type="InterPro" id="IPR036396">
    <property type="entry name" value="Cyt_P450_sf"/>
</dbReference>
<keyword evidence="5 13" id="KW-0349">Heme</keyword>
<dbReference type="SUPFAM" id="SSF48264">
    <property type="entry name" value="Cytochrome P450"/>
    <property type="match status" value="1"/>
</dbReference>
<dbReference type="GO" id="GO:0005506">
    <property type="term" value="F:iron ion binding"/>
    <property type="evidence" value="ECO:0007669"/>
    <property type="project" value="InterPro"/>
</dbReference>
<dbReference type="GO" id="GO:0004497">
    <property type="term" value="F:monooxygenase activity"/>
    <property type="evidence" value="ECO:0007669"/>
    <property type="project" value="UniProtKB-KW"/>
</dbReference>
<dbReference type="AlphaFoldDB" id="A0A409XSZ3"/>
<dbReference type="InParanoid" id="A0A409XSZ3"/>
<feature type="binding site" description="axial binding residue" evidence="13">
    <location>
        <position position="468"/>
    </location>
    <ligand>
        <name>heme</name>
        <dbReference type="ChEBI" id="CHEBI:30413"/>
    </ligand>
    <ligandPart>
        <name>Fe</name>
        <dbReference type="ChEBI" id="CHEBI:18248"/>
    </ligandPart>
</feature>
<protein>
    <recommendedName>
        <fullName evidence="17">Cytochrome P450</fullName>
    </recommendedName>
</protein>
<keyword evidence="11 14" id="KW-0503">Monooxygenase</keyword>
<reference evidence="15 16" key="1">
    <citation type="journal article" date="2018" name="Evol. Lett.">
        <title>Horizontal gene cluster transfer increased hallucinogenic mushroom diversity.</title>
        <authorList>
            <person name="Reynolds H.T."/>
            <person name="Vijayakumar V."/>
            <person name="Gluck-Thaler E."/>
            <person name="Korotkin H.B."/>
            <person name="Matheny P.B."/>
            <person name="Slot J.C."/>
        </authorList>
    </citation>
    <scope>NUCLEOTIDE SEQUENCE [LARGE SCALE GENOMIC DNA]</scope>
    <source>
        <strain evidence="15 16">2631</strain>
    </source>
</reference>
<evidence type="ECO:0000256" key="10">
    <source>
        <dbReference type="ARBA" id="ARBA00023004"/>
    </source>
</evidence>
<evidence type="ECO:0000256" key="2">
    <source>
        <dbReference type="ARBA" id="ARBA00004370"/>
    </source>
</evidence>
<name>A0A409XSZ3_PSICY</name>
<gene>
    <name evidence="15" type="ORF">CVT25_013533</name>
</gene>
<evidence type="ECO:0000256" key="4">
    <source>
        <dbReference type="ARBA" id="ARBA00010617"/>
    </source>
</evidence>
<accession>A0A409XSZ3</accession>
<dbReference type="InterPro" id="IPR017972">
    <property type="entry name" value="Cyt_P450_CS"/>
</dbReference>
<evidence type="ECO:0000256" key="7">
    <source>
        <dbReference type="ARBA" id="ARBA00022723"/>
    </source>
</evidence>
<evidence type="ECO:0000256" key="13">
    <source>
        <dbReference type="PIRSR" id="PIRSR602401-1"/>
    </source>
</evidence>
<evidence type="ECO:0000256" key="14">
    <source>
        <dbReference type="RuleBase" id="RU000461"/>
    </source>
</evidence>
<dbReference type="PRINTS" id="PR00385">
    <property type="entry name" value="P450"/>
</dbReference>
<dbReference type="OrthoDB" id="1470350at2759"/>
<evidence type="ECO:0000256" key="6">
    <source>
        <dbReference type="ARBA" id="ARBA00022692"/>
    </source>
</evidence>
<sequence length="533" mass="60201">MALPLLILTFFGILAIAYRLYQRFSRISLSKIAGPPSESFIIGNLRQYLQSQAGEIDCVWQEQFGDVVKYKGYFGQDHLLISDPKALQFILHTAAYRFVKPPERRAISALLSGMGIVWAEGLVHKRHRKIMMPAFGNKESKDLVPLFFSHACKVVHKWKDIVDLSASQESVLDVSDWIARATLDAMGAAAFDYRFDILENGNNELGKTYTNLCLYAFGQISTRELYKQAMNLVKFPRLLSCFKSSTPNPRQQLLINASVVATKVAKDVITAKYRDNGSLRANESENEKTRMSEDEMVAQMRTMLLAGFETTATSLTWTLLELALHPDVQDKLRREIHQKERDVKARGDTQFSASDFEDMPYLTAVLKESLRIHPAAYAIFREPTKDEIIPLSTPITTRSGNLINEIVVPKGTKITLSINGFNRNKTIFGPDSHMYDPDRWLTPGRIEKTVTVGVYGKSLTFSGGVRSCIGWRFAVLEIQAFLVELIGNFEFSVTPEAKMVRREACLVMTPTIEGHVKKTRYLPLIVKVAKREV</sequence>
<comment type="similarity">
    <text evidence="4 14">Belongs to the cytochrome P450 family.</text>
</comment>